<evidence type="ECO:0000259" key="8">
    <source>
        <dbReference type="PROSITE" id="PS50217"/>
    </source>
</evidence>
<dbReference type="Pfam" id="PF11787">
    <property type="entry name" value="Aft1_HRR"/>
    <property type="match status" value="1"/>
</dbReference>
<gene>
    <name evidence="9" type="ORF">EYC80_007239</name>
</gene>
<keyword evidence="5" id="KW-0539">Nucleus</keyword>
<dbReference type="SUPFAM" id="SSF57959">
    <property type="entry name" value="Leucine zipper domain"/>
    <property type="match status" value="1"/>
</dbReference>
<evidence type="ECO:0000256" key="7">
    <source>
        <dbReference type="SAM" id="MobiDB-lite"/>
    </source>
</evidence>
<feature type="domain" description="BZIP" evidence="8">
    <location>
        <begin position="447"/>
        <end position="510"/>
    </location>
</feature>
<dbReference type="Pfam" id="PF11786">
    <property type="entry name" value="Aft1_HRA"/>
    <property type="match status" value="1"/>
</dbReference>
<accession>A0A5N6K0M7</accession>
<dbReference type="SMART" id="SM00338">
    <property type="entry name" value="BRLZ"/>
    <property type="match status" value="1"/>
</dbReference>
<dbReference type="AlphaFoldDB" id="A0A5N6K0M7"/>
<dbReference type="InterPro" id="IPR021756">
    <property type="entry name" value="TF_Aft1_HRR"/>
</dbReference>
<dbReference type="GO" id="GO:0003700">
    <property type="term" value="F:DNA-binding transcription factor activity"/>
    <property type="evidence" value="ECO:0007669"/>
    <property type="project" value="InterPro"/>
</dbReference>
<keyword evidence="3" id="KW-0238">DNA-binding</keyword>
<proteinExistence type="predicted"/>
<evidence type="ECO:0000313" key="9">
    <source>
        <dbReference type="EMBL" id="KAB8295338.1"/>
    </source>
</evidence>
<feature type="compositionally biased region" description="Polar residues" evidence="7">
    <location>
        <begin position="338"/>
        <end position="357"/>
    </location>
</feature>
<keyword evidence="10" id="KW-1185">Reference proteome</keyword>
<dbReference type="GO" id="GO:0003677">
    <property type="term" value="F:DNA binding"/>
    <property type="evidence" value="ECO:0007669"/>
    <property type="project" value="UniProtKB-KW"/>
</dbReference>
<feature type="compositionally biased region" description="Acidic residues" evidence="7">
    <location>
        <begin position="413"/>
        <end position="433"/>
    </location>
</feature>
<comment type="caution">
    <text evidence="9">The sequence shown here is derived from an EMBL/GenBank/DDBJ whole genome shotgun (WGS) entry which is preliminary data.</text>
</comment>
<dbReference type="InterPro" id="IPR004827">
    <property type="entry name" value="bZIP"/>
</dbReference>
<evidence type="ECO:0000256" key="5">
    <source>
        <dbReference type="ARBA" id="ARBA00023242"/>
    </source>
</evidence>
<keyword evidence="4" id="KW-0804">Transcription</keyword>
<feature type="compositionally biased region" description="Gly residues" evidence="7">
    <location>
        <begin position="364"/>
        <end position="374"/>
    </location>
</feature>
<organism evidence="9 10">
    <name type="scientific">Monilinia laxa</name>
    <name type="common">Brown rot fungus</name>
    <name type="synonym">Sclerotinia laxa</name>
    <dbReference type="NCBI Taxonomy" id="61186"/>
    <lineage>
        <taxon>Eukaryota</taxon>
        <taxon>Fungi</taxon>
        <taxon>Dikarya</taxon>
        <taxon>Ascomycota</taxon>
        <taxon>Pezizomycotina</taxon>
        <taxon>Leotiomycetes</taxon>
        <taxon>Helotiales</taxon>
        <taxon>Sclerotiniaceae</taxon>
        <taxon>Monilinia</taxon>
    </lineage>
</organism>
<feature type="region of interest" description="Disordered" evidence="7">
    <location>
        <begin position="1"/>
        <end position="126"/>
    </location>
</feature>
<evidence type="ECO:0000256" key="1">
    <source>
        <dbReference type="ARBA" id="ARBA00004123"/>
    </source>
</evidence>
<reference evidence="9 10" key="1">
    <citation type="submission" date="2019-06" db="EMBL/GenBank/DDBJ databases">
        <title>Genome Sequence of the Brown Rot Fungal Pathogen Monilinia laxa.</title>
        <authorList>
            <person name="De Miccolis Angelini R.M."/>
            <person name="Landi L."/>
            <person name="Abate D."/>
            <person name="Pollastro S."/>
            <person name="Romanazzi G."/>
            <person name="Faretra F."/>
        </authorList>
    </citation>
    <scope>NUCLEOTIDE SEQUENCE [LARGE SCALE GENOMIC DNA]</scope>
    <source>
        <strain evidence="9 10">Mlax316</strain>
    </source>
</reference>
<sequence length="581" mass="63622">MPSSKVEGPVDELFNSSQSKVDSTIKDTVKPGLIETNQPVPHQPVPSRNGISDYLARRGNNLAEEENPFDSQFGGGPAPKPTVAKTPGGSLLPSIHALQSGSAPGFMDGLRQGPLSPNMLAGPKEPPPTDYFTGEHGMGINDGPRVFTPNESALRHQTLPLPSGLASPGGSMFQGSLMSGMQSPGIFGVGVATPGTAEFNRTATEIRERQLATIAQQQKRDMNITSQPHQMNEENSNGLGEFVEDNQSNAAASLFMLANSASSRDTSPHHYNVPLGQSRQAHPSAQKQILNRNQQILNHQMNQQMNPGQVNGQMVGRSNTQPLMNGHGHGHAMDQRTRNNSINSNASSPMSNGNSIGYENEMNGHGGQSSGKKGGAGKRKTSSNKSTPKTSKRSKGNNSSAVKKEEMKHEDFTNEDLDNMEDQDQGDFEENEESNDRSKSKKPETDDEKRKSFLERNRVAALKCRQRKKQWLNNLQAKVDSYTTENELLQQRVQAMQNEIVQLRTMLVAHKDTPIGQQQGIATLIMGPLYEEQQHMHVQNPYDAIFDLFSTLHLCQPFHLYSHLPDLSGICGILWPISSHT</sequence>
<feature type="compositionally biased region" description="Basic and acidic residues" evidence="7">
    <location>
        <begin position="434"/>
        <end position="453"/>
    </location>
</feature>
<dbReference type="EMBL" id="VIGI01000010">
    <property type="protein sequence ID" value="KAB8295338.1"/>
    <property type="molecule type" value="Genomic_DNA"/>
</dbReference>
<evidence type="ECO:0000256" key="3">
    <source>
        <dbReference type="ARBA" id="ARBA00023125"/>
    </source>
</evidence>
<dbReference type="PROSITE" id="PS50217">
    <property type="entry name" value="BZIP"/>
    <property type="match status" value="1"/>
</dbReference>
<dbReference type="CDD" id="cd14687">
    <property type="entry name" value="bZIP_ATF2"/>
    <property type="match status" value="1"/>
</dbReference>
<feature type="compositionally biased region" description="Basic and acidic residues" evidence="7">
    <location>
        <begin position="402"/>
        <end position="412"/>
    </location>
</feature>
<dbReference type="InterPro" id="IPR046347">
    <property type="entry name" value="bZIP_sf"/>
</dbReference>
<dbReference type="GO" id="GO:0005634">
    <property type="term" value="C:nucleus"/>
    <property type="evidence" value="ECO:0007669"/>
    <property type="project" value="UniProtKB-SubCell"/>
</dbReference>
<dbReference type="Proteomes" id="UP000326757">
    <property type="component" value="Unassembled WGS sequence"/>
</dbReference>
<dbReference type="PANTHER" id="PTHR19304">
    <property type="entry name" value="CYCLIC-AMP RESPONSE ELEMENT BINDING PROTEIN"/>
    <property type="match status" value="1"/>
</dbReference>
<dbReference type="FunFam" id="1.20.5.170:FF:000053">
    <property type="entry name" value="BZIP transcription factor AtfA"/>
    <property type="match status" value="1"/>
</dbReference>
<dbReference type="Gene3D" id="1.20.5.170">
    <property type="match status" value="1"/>
</dbReference>
<feature type="coiled-coil region" evidence="6">
    <location>
        <begin position="472"/>
        <end position="513"/>
    </location>
</feature>
<name>A0A5N6K0M7_MONLA</name>
<evidence type="ECO:0000256" key="4">
    <source>
        <dbReference type="ARBA" id="ARBA00023163"/>
    </source>
</evidence>
<comment type="subcellular location">
    <subcellularLocation>
        <location evidence="1">Nucleus</location>
    </subcellularLocation>
</comment>
<dbReference type="InterPro" id="IPR051027">
    <property type="entry name" value="bZIP_transcription_factors"/>
</dbReference>
<protein>
    <recommendedName>
        <fullName evidence="8">BZIP domain-containing protein</fullName>
    </recommendedName>
</protein>
<dbReference type="Pfam" id="PF00170">
    <property type="entry name" value="bZIP_1"/>
    <property type="match status" value="1"/>
</dbReference>
<dbReference type="InterPro" id="IPR021755">
    <property type="entry name" value="TF_Aft1_HRA"/>
</dbReference>
<dbReference type="OrthoDB" id="295274at2759"/>
<keyword evidence="6" id="KW-0175">Coiled coil</keyword>
<evidence type="ECO:0000256" key="6">
    <source>
        <dbReference type="SAM" id="Coils"/>
    </source>
</evidence>
<evidence type="ECO:0000256" key="2">
    <source>
        <dbReference type="ARBA" id="ARBA00023015"/>
    </source>
</evidence>
<feature type="region of interest" description="Disordered" evidence="7">
    <location>
        <begin position="316"/>
        <end position="453"/>
    </location>
</feature>
<evidence type="ECO:0000313" key="10">
    <source>
        <dbReference type="Proteomes" id="UP000326757"/>
    </source>
</evidence>
<keyword evidence="2" id="KW-0805">Transcription regulation</keyword>